<name>A0A561WKD5_ACTTI</name>
<protein>
    <recommendedName>
        <fullName evidence="4">FtsX-like permease family protein</fullName>
    </recommendedName>
</protein>
<accession>A0A561WKD5</accession>
<evidence type="ECO:0000256" key="1">
    <source>
        <dbReference type="SAM" id="Phobius"/>
    </source>
</evidence>
<keyword evidence="1" id="KW-0472">Membrane</keyword>
<reference evidence="2 3" key="1">
    <citation type="submission" date="2019-06" db="EMBL/GenBank/DDBJ databases">
        <title>Sequencing the genomes of 1000 actinobacteria strains.</title>
        <authorList>
            <person name="Klenk H.-P."/>
        </authorList>
    </citation>
    <scope>NUCLEOTIDE SEQUENCE [LARGE SCALE GENOMIC DNA]</scope>
    <source>
        <strain evidence="2 3">DSM 43866</strain>
    </source>
</reference>
<gene>
    <name evidence="2" type="ORF">FHX34_102885</name>
</gene>
<organism evidence="2 3">
    <name type="scientific">Actinoplanes teichomyceticus</name>
    <dbReference type="NCBI Taxonomy" id="1867"/>
    <lineage>
        <taxon>Bacteria</taxon>
        <taxon>Bacillati</taxon>
        <taxon>Actinomycetota</taxon>
        <taxon>Actinomycetes</taxon>
        <taxon>Micromonosporales</taxon>
        <taxon>Micromonosporaceae</taxon>
        <taxon>Actinoplanes</taxon>
    </lineage>
</organism>
<keyword evidence="1" id="KW-1133">Transmembrane helix</keyword>
<keyword evidence="1" id="KW-0812">Transmembrane</keyword>
<evidence type="ECO:0000313" key="3">
    <source>
        <dbReference type="Proteomes" id="UP000320239"/>
    </source>
</evidence>
<dbReference type="Proteomes" id="UP000320239">
    <property type="component" value="Unassembled WGS sequence"/>
</dbReference>
<keyword evidence="3" id="KW-1185">Reference proteome</keyword>
<comment type="caution">
    <text evidence="2">The sequence shown here is derived from an EMBL/GenBank/DDBJ whole genome shotgun (WGS) entry which is preliminary data.</text>
</comment>
<evidence type="ECO:0008006" key="4">
    <source>
        <dbReference type="Google" id="ProtNLM"/>
    </source>
</evidence>
<sequence>MIESVMLALLGGVTGSLLGACATAVWAAWHQWPVVVPLSVTRAGLAGALLVGMAAGVYPSMRAAVLLPTEALGSG</sequence>
<dbReference type="AlphaFoldDB" id="A0A561WKD5"/>
<dbReference type="EMBL" id="VIWY01000002">
    <property type="protein sequence ID" value="TWG24332.1"/>
    <property type="molecule type" value="Genomic_DNA"/>
</dbReference>
<feature type="transmembrane region" description="Helical" evidence="1">
    <location>
        <begin position="43"/>
        <end position="61"/>
    </location>
</feature>
<dbReference type="RefSeq" id="WP_164465904.1">
    <property type="nucleotide sequence ID" value="NZ_BOMX01000076.1"/>
</dbReference>
<evidence type="ECO:0000313" key="2">
    <source>
        <dbReference type="EMBL" id="TWG24332.1"/>
    </source>
</evidence>
<proteinExistence type="predicted"/>